<evidence type="ECO:0000256" key="5">
    <source>
        <dbReference type="ARBA" id="ARBA00022786"/>
    </source>
</evidence>
<protein>
    <recommendedName>
        <fullName evidence="7">E3 ubiquitin-protein ligase CHIP</fullName>
        <ecNumber evidence="2">2.3.2.27</ecNumber>
    </recommendedName>
    <alternativeName>
        <fullName evidence="8">RING-type E3 ubiquitin transferase CHIP</fullName>
    </alternativeName>
</protein>
<evidence type="ECO:0000313" key="14">
    <source>
        <dbReference type="Proteomes" id="UP000008743"/>
    </source>
</evidence>
<dbReference type="GO" id="GO:0006515">
    <property type="term" value="P:protein quality control for misfolded or incompletely synthesized proteins"/>
    <property type="evidence" value="ECO:0007669"/>
    <property type="project" value="TreeGrafter"/>
</dbReference>
<dbReference type="GO" id="GO:0005737">
    <property type="term" value="C:cytoplasm"/>
    <property type="evidence" value="ECO:0007669"/>
    <property type="project" value="TreeGrafter"/>
</dbReference>
<evidence type="ECO:0000259" key="12">
    <source>
        <dbReference type="PROSITE" id="PS51698"/>
    </source>
</evidence>
<dbReference type="EMBL" id="KE346362">
    <property type="protein sequence ID" value="KJE91682.1"/>
    <property type="molecule type" value="Genomic_DNA"/>
</dbReference>
<evidence type="ECO:0000256" key="6">
    <source>
        <dbReference type="ARBA" id="ARBA00022803"/>
    </source>
</evidence>
<dbReference type="AlphaFoldDB" id="A0A0D2VN62"/>
<dbReference type="Pfam" id="PF13414">
    <property type="entry name" value="TPR_11"/>
    <property type="match status" value="1"/>
</dbReference>
<dbReference type="Pfam" id="PF04564">
    <property type="entry name" value="U-box"/>
    <property type="match status" value="1"/>
</dbReference>
<feature type="signal peptide" evidence="11">
    <location>
        <begin position="1"/>
        <end position="23"/>
    </location>
</feature>
<keyword evidence="4" id="KW-0677">Repeat</keyword>
<accession>A0A0D2VN62</accession>
<feature type="coiled-coil region" evidence="10">
    <location>
        <begin position="25"/>
        <end position="52"/>
    </location>
</feature>
<gene>
    <name evidence="13" type="ORF">CAOG_002783</name>
</gene>
<dbReference type="InterPro" id="IPR011990">
    <property type="entry name" value="TPR-like_helical_dom_sf"/>
</dbReference>
<evidence type="ECO:0000256" key="10">
    <source>
        <dbReference type="SAM" id="Coils"/>
    </source>
</evidence>
<feature type="repeat" description="TPR" evidence="9">
    <location>
        <begin position="30"/>
        <end position="63"/>
    </location>
</feature>
<dbReference type="InterPro" id="IPR019734">
    <property type="entry name" value="TPR_rpt"/>
</dbReference>
<dbReference type="InParanoid" id="A0A0D2VN62"/>
<dbReference type="GO" id="GO:0051087">
    <property type="term" value="F:protein-folding chaperone binding"/>
    <property type="evidence" value="ECO:0007669"/>
    <property type="project" value="TreeGrafter"/>
</dbReference>
<dbReference type="OrthoDB" id="629492at2759"/>
<evidence type="ECO:0000256" key="11">
    <source>
        <dbReference type="SAM" id="SignalP"/>
    </source>
</evidence>
<sequence length="294" mass="33922">MLLLSYSALFSLALSIVQHLAMSEANKAKADAQRAEGNRHFMEERFDEAIRRYNEAMALDPDNAKLYTNRSLCYIKLKQWDEAASDARTAIRLDKSSVKAHYYLGQGLIALGNDEEAGDVLKLATDLAVQQRLDYGDEIWSLCRKVKQRVWDKKESQRILQEISLSEYLRKLVLKDKEEQLASNPRNAAKITEQFEDKLSQVTDLFKQIDERRRRRMVPDYLVGKISCDLLVDPVITPSGITYERYCIEEHLRANGGYDPVTRAKLKESQLVPNLALKDATEDFLRLNPWAYDW</sequence>
<dbReference type="Gene3D" id="1.25.40.10">
    <property type="entry name" value="Tetratricopeptide repeat domain"/>
    <property type="match status" value="1"/>
</dbReference>
<dbReference type="SMART" id="SM00028">
    <property type="entry name" value="TPR"/>
    <property type="match status" value="3"/>
</dbReference>
<dbReference type="GO" id="GO:0061630">
    <property type="term" value="F:ubiquitin protein ligase activity"/>
    <property type="evidence" value="ECO:0007669"/>
    <property type="project" value="UniProtKB-EC"/>
</dbReference>
<dbReference type="PhylomeDB" id="A0A0D2VN62"/>
<dbReference type="SUPFAM" id="SSF48452">
    <property type="entry name" value="TPR-like"/>
    <property type="match status" value="1"/>
</dbReference>
<dbReference type="GO" id="GO:0000209">
    <property type="term" value="P:protein polyubiquitination"/>
    <property type="evidence" value="ECO:0007669"/>
    <property type="project" value="TreeGrafter"/>
</dbReference>
<evidence type="ECO:0000256" key="3">
    <source>
        <dbReference type="ARBA" id="ARBA00022679"/>
    </source>
</evidence>
<reference evidence="14" key="1">
    <citation type="submission" date="2011-02" db="EMBL/GenBank/DDBJ databases">
        <title>The Genome Sequence of Capsaspora owczarzaki ATCC 30864.</title>
        <authorList>
            <person name="Russ C."/>
            <person name="Cuomo C."/>
            <person name="Burger G."/>
            <person name="Gray M.W."/>
            <person name="Holland P.W.H."/>
            <person name="King N."/>
            <person name="Lang F.B.F."/>
            <person name="Roger A.J."/>
            <person name="Ruiz-Trillo I."/>
            <person name="Young S.K."/>
            <person name="Zeng Q."/>
            <person name="Gargeya S."/>
            <person name="Alvarado L."/>
            <person name="Berlin A."/>
            <person name="Chapman S.B."/>
            <person name="Chen Z."/>
            <person name="Freedman E."/>
            <person name="Gellesch M."/>
            <person name="Goldberg J."/>
            <person name="Griggs A."/>
            <person name="Gujja S."/>
            <person name="Heilman E."/>
            <person name="Heiman D."/>
            <person name="Howarth C."/>
            <person name="Mehta T."/>
            <person name="Neiman D."/>
            <person name="Pearson M."/>
            <person name="Roberts A."/>
            <person name="Saif S."/>
            <person name="Shea T."/>
            <person name="Shenoy N."/>
            <person name="Sisk P."/>
            <person name="Stolte C."/>
            <person name="Sykes S."/>
            <person name="White J."/>
            <person name="Yandava C."/>
            <person name="Haas B."/>
            <person name="Nusbaum C."/>
            <person name="Birren B."/>
        </authorList>
    </citation>
    <scope>NUCLEOTIDE SEQUENCE</scope>
    <source>
        <strain evidence="14">ATCC 30864</strain>
    </source>
</reference>
<dbReference type="Pfam" id="PF13432">
    <property type="entry name" value="TPR_16"/>
    <property type="match status" value="1"/>
</dbReference>
<feature type="domain" description="U-box" evidence="12">
    <location>
        <begin position="217"/>
        <end position="291"/>
    </location>
</feature>
<dbReference type="Gene3D" id="3.30.40.10">
    <property type="entry name" value="Zinc/RING finger domain, C3HC4 (zinc finger)"/>
    <property type="match status" value="1"/>
</dbReference>
<evidence type="ECO:0000256" key="7">
    <source>
        <dbReference type="ARBA" id="ARBA00044534"/>
    </source>
</evidence>
<feature type="repeat" description="TPR" evidence="9">
    <location>
        <begin position="64"/>
        <end position="97"/>
    </location>
</feature>
<dbReference type="CDD" id="cd16654">
    <property type="entry name" value="RING-Ubox_CHIP"/>
    <property type="match status" value="1"/>
</dbReference>
<dbReference type="Pfam" id="PF18391">
    <property type="entry name" value="CHIP_TPR_N"/>
    <property type="match status" value="1"/>
</dbReference>
<dbReference type="PANTHER" id="PTHR46803">
    <property type="entry name" value="E3 UBIQUITIN-PROTEIN LIGASE CHIP"/>
    <property type="match status" value="1"/>
</dbReference>
<keyword evidence="3" id="KW-0808">Transferase</keyword>
<keyword evidence="6 9" id="KW-0802">TPR repeat</keyword>
<dbReference type="PROSITE" id="PS50005">
    <property type="entry name" value="TPR"/>
    <property type="match status" value="2"/>
</dbReference>
<dbReference type="GO" id="GO:0045862">
    <property type="term" value="P:positive regulation of proteolysis"/>
    <property type="evidence" value="ECO:0007669"/>
    <property type="project" value="TreeGrafter"/>
</dbReference>
<feature type="chain" id="PRO_5002254360" description="E3 ubiquitin-protein ligase CHIP" evidence="11">
    <location>
        <begin position="24"/>
        <end position="294"/>
    </location>
</feature>
<keyword evidence="11" id="KW-0732">Signal</keyword>
<dbReference type="GO" id="GO:0043161">
    <property type="term" value="P:proteasome-mediated ubiquitin-dependent protein catabolic process"/>
    <property type="evidence" value="ECO:0007669"/>
    <property type="project" value="TreeGrafter"/>
</dbReference>
<dbReference type="EC" id="2.3.2.27" evidence="2"/>
<dbReference type="Gene3D" id="6.10.140.2020">
    <property type="match status" value="1"/>
</dbReference>
<dbReference type="SMART" id="SM00504">
    <property type="entry name" value="Ubox"/>
    <property type="match status" value="1"/>
</dbReference>
<dbReference type="PROSITE" id="PS51698">
    <property type="entry name" value="U_BOX"/>
    <property type="match status" value="1"/>
</dbReference>
<proteinExistence type="predicted"/>
<evidence type="ECO:0000313" key="13">
    <source>
        <dbReference type="EMBL" id="KJE91682.1"/>
    </source>
</evidence>
<dbReference type="InterPro" id="IPR003613">
    <property type="entry name" value="Ubox_domain"/>
</dbReference>
<dbReference type="InterPro" id="IPR041312">
    <property type="entry name" value="CHIP_TPR_N"/>
</dbReference>
<evidence type="ECO:0000256" key="1">
    <source>
        <dbReference type="ARBA" id="ARBA00000900"/>
    </source>
</evidence>
<keyword evidence="10" id="KW-0175">Coiled coil</keyword>
<dbReference type="SUPFAM" id="SSF57850">
    <property type="entry name" value="RING/U-box"/>
    <property type="match status" value="1"/>
</dbReference>
<evidence type="ECO:0000256" key="4">
    <source>
        <dbReference type="ARBA" id="ARBA00022737"/>
    </source>
</evidence>
<evidence type="ECO:0000256" key="8">
    <source>
        <dbReference type="ARBA" id="ARBA00044543"/>
    </source>
</evidence>
<dbReference type="STRING" id="595528.A0A0D2VN62"/>
<organism evidence="13 14">
    <name type="scientific">Capsaspora owczarzaki (strain ATCC 30864)</name>
    <dbReference type="NCBI Taxonomy" id="595528"/>
    <lineage>
        <taxon>Eukaryota</taxon>
        <taxon>Filasterea</taxon>
        <taxon>Capsaspora</taxon>
    </lineage>
</organism>
<keyword evidence="14" id="KW-1185">Reference proteome</keyword>
<dbReference type="GO" id="GO:0071218">
    <property type="term" value="P:cellular response to misfolded protein"/>
    <property type="evidence" value="ECO:0007669"/>
    <property type="project" value="TreeGrafter"/>
</dbReference>
<dbReference type="InterPro" id="IPR013083">
    <property type="entry name" value="Znf_RING/FYVE/PHD"/>
</dbReference>
<keyword evidence="5" id="KW-0833">Ubl conjugation pathway</keyword>
<dbReference type="InterPro" id="IPR045202">
    <property type="entry name" value="CHIP_RING-Ubox"/>
</dbReference>
<evidence type="ECO:0000256" key="9">
    <source>
        <dbReference type="PROSITE-ProRule" id="PRU00339"/>
    </source>
</evidence>
<dbReference type="Proteomes" id="UP000008743">
    <property type="component" value="Unassembled WGS sequence"/>
</dbReference>
<evidence type="ECO:0000256" key="2">
    <source>
        <dbReference type="ARBA" id="ARBA00012483"/>
    </source>
</evidence>
<name>A0A0D2VN62_CAPO3</name>
<comment type="catalytic activity">
    <reaction evidence="1">
        <text>S-ubiquitinyl-[E2 ubiquitin-conjugating enzyme]-L-cysteine + [acceptor protein]-L-lysine = [E2 ubiquitin-conjugating enzyme]-L-cysteine + N(6)-ubiquitinyl-[acceptor protein]-L-lysine.</text>
        <dbReference type="EC" id="2.3.2.27"/>
    </reaction>
</comment>
<dbReference type="PANTHER" id="PTHR46803:SF2">
    <property type="entry name" value="E3 UBIQUITIN-PROTEIN LIGASE CHIP"/>
    <property type="match status" value="1"/>
</dbReference>
<dbReference type="eggNOG" id="KOG4642">
    <property type="taxonomic scope" value="Eukaryota"/>
</dbReference>